<name>K1TE50_9ZZZZ</name>
<dbReference type="PIRSF" id="PIRSF011576">
    <property type="entry name" value="YabP"/>
    <property type="match status" value="1"/>
</dbReference>
<dbReference type="EMBL" id="AJWY01009745">
    <property type="protein sequence ID" value="EKC57476.1"/>
    <property type="molecule type" value="Genomic_DNA"/>
</dbReference>
<reference evidence="1" key="1">
    <citation type="journal article" date="2013" name="Environ. Microbiol.">
        <title>Microbiota from the distal guts of lean and obese adolescents exhibit partial functional redundancy besides clear differences in community structure.</title>
        <authorList>
            <person name="Ferrer M."/>
            <person name="Ruiz A."/>
            <person name="Lanza F."/>
            <person name="Haange S.B."/>
            <person name="Oberbach A."/>
            <person name="Till H."/>
            <person name="Bargiela R."/>
            <person name="Campoy C."/>
            <person name="Segura M.T."/>
            <person name="Richter M."/>
            <person name="von Bergen M."/>
            <person name="Seifert J."/>
            <person name="Suarez A."/>
        </authorList>
    </citation>
    <scope>NUCLEOTIDE SEQUENCE</scope>
</reference>
<dbReference type="InterPro" id="IPR012504">
    <property type="entry name" value="Spore_YabP"/>
</dbReference>
<proteinExistence type="predicted"/>
<accession>K1TE50</accession>
<dbReference type="Gene3D" id="2.60.40.2000">
    <property type="match status" value="1"/>
</dbReference>
<dbReference type="InterPro" id="IPR022476">
    <property type="entry name" value="Spore_YabP/YqfC"/>
</dbReference>
<dbReference type="Pfam" id="PF07873">
    <property type="entry name" value="YabP"/>
    <property type="match status" value="1"/>
</dbReference>
<comment type="caution">
    <text evidence="1">The sequence shown here is derived from an EMBL/GenBank/DDBJ whole genome shotgun (WGS) entry which is preliminary data.</text>
</comment>
<evidence type="ECO:0000313" key="2">
    <source>
        <dbReference type="EMBL" id="EKC71056.1"/>
    </source>
</evidence>
<protein>
    <submittedName>
        <fullName evidence="1">Sporulation protein YabP</fullName>
    </submittedName>
</protein>
<evidence type="ECO:0000313" key="1">
    <source>
        <dbReference type="EMBL" id="EKC57476.1"/>
    </source>
</evidence>
<organism evidence="1">
    <name type="scientific">human gut metagenome</name>
    <dbReference type="NCBI Taxonomy" id="408170"/>
    <lineage>
        <taxon>unclassified sequences</taxon>
        <taxon>metagenomes</taxon>
        <taxon>organismal metagenomes</taxon>
    </lineage>
</organism>
<dbReference type="GO" id="GO:0030435">
    <property type="term" value="P:sporulation resulting in formation of a cellular spore"/>
    <property type="evidence" value="ECO:0007669"/>
    <property type="project" value="InterPro"/>
</dbReference>
<dbReference type="NCBIfam" id="TIGR02892">
    <property type="entry name" value="spore_yabP"/>
    <property type="match status" value="1"/>
</dbReference>
<gene>
    <name evidence="1" type="ORF">LEA_14338</name>
    <name evidence="2" type="ORF">OBE_03585</name>
</gene>
<dbReference type="InterPro" id="IPR038705">
    <property type="entry name" value="YabP_sf"/>
</dbReference>
<sequence>MNGSKAAVGAAEGIKAPHNVIMEDRHTLTVSGISDVDSFDEQTVIVFTDMGELTVKGEGLHINRLSLEVGEIMIEGNISSLSYSDSKPTQEGGFWSRVFR</sequence>
<dbReference type="EMBL" id="AJWZ01002403">
    <property type="protein sequence ID" value="EKC71056.1"/>
    <property type="molecule type" value="Genomic_DNA"/>
</dbReference>
<dbReference type="AlphaFoldDB" id="K1TE50"/>